<dbReference type="InterPro" id="IPR057170">
    <property type="entry name" value="DUF7848"/>
</dbReference>
<dbReference type="EMBL" id="RCIY01000002">
    <property type="protein sequence ID" value="TGG89598.1"/>
    <property type="molecule type" value="Genomic_DNA"/>
</dbReference>
<feature type="domain" description="DUF7848" evidence="1">
    <location>
        <begin position="1"/>
        <end position="78"/>
    </location>
</feature>
<evidence type="ECO:0000313" key="2">
    <source>
        <dbReference type="EMBL" id="TGG89598.1"/>
    </source>
</evidence>
<dbReference type="RefSeq" id="WP_037612651.1">
    <property type="nucleotide sequence ID" value="NZ_CP048875.1"/>
</dbReference>
<dbReference type="AlphaFoldDB" id="A0A6C1C332"/>
<protein>
    <recommendedName>
        <fullName evidence="1">DUF7848 domain-containing protein</fullName>
    </recommendedName>
</protein>
<reference evidence="2 3" key="1">
    <citation type="submission" date="2018-10" db="EMBL/GenBank/DDBJ databases">
        <title>Isolation of pseudouridimycin from Streptomyces albus DSM 40763.</title>
        <authorList>
            <person name="Rosenqvist P."/>
            <person name="Metsae-Ketelae M."/>
            <person name="Virta P."/>
        </authorList>
    </citation>
    <scope>NUCLEOTIDE SEQUENCE [LARGE SCALE GENOMIC DNA]</scope>
    <source>
        <strain evidence="2 3">DSM 40763</strain>
    </source>
</reference>
<evidence type="ECO:0000259" key="1">
    <source>
        <dbReference type="Pfam" id="PF25232"/>
    </source>
</evidence>
<gene>
    <name evidence="2" type="ORF">D8771_01480</name>
</gene>
<evidence type="ECO:0000313" key="3">
    <source>
        <dbReference type="Proteomes" id="UP000298111"/>
    </source>
</evidence>
<dbReference type="GeneID" id="75184246"/>
<dbReference type="Pfam" id="PF25232">
    <property type="entry name" value="DUF7848"/>
    <property type="match status" value="1"/>
</dbReference>
<dbReference type="Proteomes" id="UP000298111">
    <property type="component" value="Unassembled WGS sequence"/>
</dbReference>
<name>A0A6C1C332_9ACTN</name>
<organism evidence="2 3">
    <name type="scientific">Streptomyces albus</name>
    <dbReference type="NCBI Taxonomy" id="1888"/>
    <lineage>
        <taxon>Bacteria</taxon>
        <taxon>Bacillati</taxon>
        <taxon>Actinomycetota</taxon>
        <taxon>Actinomycetes</taxon>
        <taxon>Kitasatosporales</taxon>
        <taxon>Streptomycetaceae</taxon>
        <taxon>Streptomyces</taxon>
    </lineage>
</organism>
<accession>A0A6C1C332</accession>
<comment type="caution">
    <text evidence="2">The sequence shown here is derived from an EMBL/GenBank/DDBJ whole genome shotgun (WGS) entry which is preliminary data.</text>
</comment>
<sequence length="79" mass="9293">MTRATYRFREFRLVPDAEPDAEPVSFTMQCAVCGRTAAPHTSRSVPRSWATRHLRRNPEHFTFREIVTRPYRFVPGAWL</sequence>
<proteinExistence type="predicted"/>